<proteinExistence type="predicted"/>
<accession>A0AAW1SLW4</accession>
<feature type="compositionally biased region" description="Low complexity" evidence="1">
    <location>
        <begin position="197"/>
        <end position="206"/>
    </location>
</feature>
<dbReference type="EMBL" id="JALJOV010001399">
    <property type="protein sequence ID" value="KAK9848480.1"/>
    <property type="molecule type" value="Genomic_DNA"/>
</dbReference>
<evidence type="ECO:0000313" key="3">
    <source>
        <dbReference type="Proteomes" id="UP001485043"/>
    </source>
</evidence>
<gene>
    <name evidence="2" type="ORF">WJX84_012045</name>
</gene>
<feature type="region of interest" description="Disordered" evidence="1">
    <location>
        <begin position="138"/>
        <end position="287"/>
    </location>
</feature>
<feature type="compositionally biased region" description="Basic and acidic residues" evidence="1">
    <location>
        <begin position="158"/>
        <end position="196"/>
    </location>
</feature>
<protein>
    <recommendedName>
        <fullName evidence="4">CW-type domain-containing protein</fullName>
    </recommendedName>
</protein>
<evidence type="ECO:0008006" key="4">
    <source>
        <dbReference type="Google" id="ProtNLM"/>
    </source>
</evidence>
<comment type="caution">
    <text evidence="2">The sequence shown here is derived from an EMBL/GenBank/DDBJ whole genome shotgun (WGS) entry which is preliminary data.</text>
</comment>
<feature type="compositionally biased region" description="Acidic residues" evidence="1">
    <location>
        <begin position="48"/>
        <end position="59"/>
    </location>
</feature>
<feature type="compositionally biased region" description="Low complexity" evidence="1">
    <location>
        <begin position="214"/>
        <end position="223"/>
    </location>
</feature>
<feature type="region of interest" description="Disordered" evidence="1">
    <location>
        <begin position="97"/>
        <end position="123"/>
    </location>
</feature>
<feature type="region of interest" description="Disordered" evidence="1">
    <location>
        <begin position="19"/>
        <end position="74"/>
    </location>
</feature>
<reference evidence="2 3" key="1">
    <citation type="journal article" date="2024" name="Nat. Commun.">
        <title>Phylogenomics reveals the evolutionary origins of lichenization in chlorophyte algae.</title>
        <authorList>
            <person name="Puginier C."/>
            <person name="Libourel C."/>
            <person name="Otte J."/>
            <person name="Skaloud P."/>
            <person name="Haon M."/>
            <person name="Grisel S."/>
            <person name="Petersen M."/>
            <person name="Berrin J.G."/>
            <person name="Delaux P.M."/>
            <person name="Dal Grande F."/>
            <person name="Keller J."/>
        </authorList>
    </citation>
    <scope>NUCLEOTIDE SEQUENCE [LARGE SCALE GENOMIC DNA]</scope>
    <source>
        <strain evidence="2 3">SAG 2523</strain>
    </source>
</reference>
<feature type="compositionally biased region" description="Basic and acidic residues" evidence="1">
    <location>
        <begin position="224"/>
        <end position="261"/>
    </location>
</feature>
<organism evidence="2 3">
    <name type="scientific">Apatococcus fuscideae</name>
    <dbReference type="NCBI Taxonomy" id="2026836"/>
    <lineage>
        <taxon>Eukaryota</taxon>
        <taxon>Viridiplantae</taxon>
        <taxon>Chlorophyta</taxon>
        <taxon>core chlorophytes</taxon>
        <taxon>Trebouxiophyceae</taxon>
        <taxon>Chlorellales</taxon>
        <taxon>Chlorellaceae</taxon>
        <taxon>Apatococcus</taxon>
    </lineage>
</organism>
<feature type="compositionally biased region" description="Low complexity" evidence="1">
    <location>
        <begin position="97"/>
        <end position="108"/>
    </location>
</feature>
<keyword evidence="3" id="KW-1185">Reference proteome</keyword>
<feature type="compositionally biased region" description="Low complexity" evidence="1">
    <location>
        <begin position="262"/>
        <end position="274"/>
    </location>
</feature>
<name>A0AAW1SLW4_9CHLO</name>
<evidence type="ECO:0000313" key="2">
    <source>
        <dbReference type="EMBL" id="KAK9848480.1"/>
    </source>
</evidence>
<dbReference type="Proteomes" id="UP001485043">
    <property type="component" value="Unassembled WGS sequence"/>
</dbReference>
<dbReference type="AlphaFoldDB" id="A0AAW1SLW4"/>
<evidence type="ECO:0000256" key="1">
    <source>
        <dbReference type="SAM" id="MobiDB-lite"/>
    </source>
</evidence>
<sequence length="287" mass="30476">MKGEVDDQEAGALGALADLAGGFNGMSNQGRSAQGGRAQLQGSMANESDLEPSDEDGEIEGQGQSKAPKHPQDMQKWVQCARCNCWRKVPYDLRGTARASSAVRGSGAEPSGRLASERSVARAELCASGDRRKRLRQRARSACVADARGAAQRGSSARRAERASAPRAAGERSERRRGASARERSGDARRARRGSERAVAAASARVSARRARGAARASAARVCGGERERAAERAARREPGAVRSERSERRARSAARCERARAAAADAARSGGRSAVRRARARESGER</sequence>
<feature type="compositionally biased region" description="Low complexity" evidence="1">
    <location>
        <begin position="145"/>
        <end position="157"/>
    </location>
</feature>